<dbReference type="STRING" id="93064.BRX40_04410"/>
<dbReference type="EMBL" id="CP018820">
    <property type="protein sequence ID" value="APR51777.1"/>
    <property type="molecule type" value="Genomic_DNA"/>
</dbReference>
<dbReference type="Pfam" id="PF20101">
    <property type="entry name" value="DUF6491"/>
    <property type="match status" value="1"/>
</dbReference>
<feature type="signal peptide" evidence="1">
    <location>
        <begin position="1"/>
        <end position="26"/>
    </location>
</feature>
<dbReference type="GeneID" id="44131798"/>
<evidence type="ECO:0008006" key="6">
    <source>
        <dbReference type="Google" id="ProtNLM"/>
    </source>
</evidence>
<reference evidence="4" key="2">
    <citation type="submission" date="2016-12" db="EMBL/GenBank/DDBJ databases">
        <title>Whole genome sequencing of Sphingomonas sp. ABOJV.</title>
        <authorList>
            <person name="Conlan S."/>
            <person name="Thomas P.J."/>
            <person name="Mullikin J."/>
            <person name="Palmore T.N."/>
            <person name="Frank K.M."/>
            <person name="Segre J.A."/>
        </authorList>
    </citation>
    <scope>NUCLEOTIDE SEQUENCE [LARGE SCALE GENOMIC DNA]</scope>
    <source>
        <strain evidence="4">ABOJV</strain>
    </source>
</reference>
<dbReference type="RefSeq" id="WP_075150788.1">
    <property type="nucleotide sequence ID" value="NZ_CP018820.1"/>
</dbReference>
<organism evidence="2 4">
    <name type="scientific">Sphingomonas koreensis</name>
    <dbReference type="NCBI Taxonomy" id="93064"/>
    <lineage>
        <taxon>Bacteria</taxon>
        <taxon>Pseudomonadati</taxon>
        <taxon>Pseudomonadota</taxon>
        <taxon>Alphaproteobacteria</taxon>
        <taxon>Sphingomonadales</taxon>
        <taxon>Sphingomonadaceae</taxon>
        <taxon>Sphingomonas</taxon>
    </lineage>
</organism>
<protein>
    <recommendedName>
        <fullName evidence="6">Beta/gamma crystallin 'Greek key' domain-containing protein</fullName>
    </recommendedName>
</protein>
<feature type="chain" id="PRO_5041797797" description="Beta/gamma crystallin 'Greek key' domain-containing protein" evidence="1">
    <location>
        <begin position="27"/>
        <end position="134"/>
    </location>
</feature>
<name>A0A1L6J7G7_9SPHN</name>
<reference evidence="3 5" key="3">
    <citation type="submission" date="2018-07" db="EMBL/GenBank/DDBJ databases">
        <title>Genomic and Epidemiologic Investigation of an Indolent Hospital Outbreak.</title>
        <authorList>
            <person name="Johnson R.C."/>
            <person name="Deming C."/>
            <person name="Conlan S."/>
            <person name="Zellmer C.J."/>
            <person name="Michelin A.V."/>
            <person name="Lee-Lin S."/>
            <person name="Thomas P.J."/>
            <person name="Park M."/>
            <person name="Weingarten R.A."/>
            <person name="Less J."/>
            <person name="Dekker J.P."/>
            <person name="Frank K.M."/>
            <person name="Musser K.A."/>
            <person name="Mcquiston J.R."/>
            <person name="Henderson D.K."/>
            <person name="Lau A.F."/>
            <person name="Palmore T.N."/>
            <person name="Segre J.A."/>
        </authorList>
    </citation>
    <scope>NUCLEOTIDE SEQUENCE [LARGE SCALE GENOMIC DNA]</scope>
    <source>
        <strain evidence="3 5">SK-NIH.Env10_0317</strain>
    </source>
</reference>
<dbReference type="KEGG" id="skr:BRX40_04410"/>
<evidence type="ECO:0000313" key="4">
    <source>
        <dbReference type="Proteomes" id="UP000185161"/>
    </source>
</evidence>
<sequence length="134" mass="14613">MMNRLIRPLAAAMLAGAAVSALPASAQDTPAPAAAAAAKEARIPFASMVRDYRAEDRDAIYLRAGRDWYRGTFFAPCQELPWAWNIRFDNSPGVDAIDRFSTVIARGERCRLNSLVKIVGEPPAKAKKPGKPDK</sequence>
<keyword evidence="4" id="KW-1185">Reference proteome</keyword>
<dbReference type="AlphaFoldDB" id="A0A1L6J7G7"/>
<dbReference type="Proteomes" id="UP000185161">
    <property type="component" value="Chromosome"/>
</dbReference>
<dbReference type="EMBL" id="QQWO01000001">
    <property type="protein sequence ID" value="RSV08188.1"/>
    <property type="molecule type" value="Genomic_DNA"/>
</dbReference>
<evidence type="ECO:0000313" key="2">
    <source>
        <dbReference type="EMBL" id="APR51777.1"/>
    </source>
</evidence>
<accession>A0A1L6J7G7</accession>
<evidence type="ECO:0000313" key="3">
    <source>
        <dbReference type="EMBL" id="RSV08188.1"/>
    </source>
</evidence>
<reference evidence="2" key="1">
    <citation type="submission" date="2016-12" db="EMBL/GenBank/DDBJ databases">
        <title>Whole genome sequencing of Sphingomonas koreensis.</title>
        <authorList>
            <person name="Conlan S."/>
            <person name="Thomas P.J."/>
            <person name="Mullikin J."/>
            <person name="Palmore T.N."/>
            <person name="Frank K.M."/>
            <person name="Segre J.A."/>
        </authorList>
    </citation>
    <scope>NUCLEOTIDE SEQUENCE</scope>
    <source>
        <strain evidence="2">ABOJV</strain>
    </source>
</reference>
<evidence type="ECO:0000256" key="1">
    <source>
        <dbReference type="SAM" id="SignalP"/>
    </source>
</evidence>
<dbReference type="OrthoDB" id="7428974at2"/>
<keyword evidence="1" id="KW-0732">Signal</keyword>
<dbReference type="InterPro" id="IPR045500">
    <property type="entry name" value="DUF6491"/>
</dbReference>
<dbReference type="Proteomes" id="UP000286681">
    <property type="component" value="Unassembled WGS sequence"/>
</dbReference>
<evidence type="ECO:0000313" key="5">
    <source>
        <dbReference type="Proteomes" id="UP000286681"/>
    </source>
</evidence>
<proteinExistence type="predicted"/>
<gene>
    <name evidence="2" type="ORF">BRX40_04410</name>
    <name evidence="3" type="ORF">CA257_01595</name>
</gene>